<keyword evidence="1" id="KW-0812">Transmembrane</keyword>
<dbReference type="Proteomes" id="UP000198878">
    <property type="component" value="Unassembled WGS sequence"/>
</dbReference>
<feature type="transmembrane region" description="Helical" evidence="1">
    <location>
        <begin position="148"/>
        <end position="166"/>
    </location>
</feature>
<feature type="transmembrane region" description="Helical" evidence="1">
    <location>
        <begin position="229"/>
        <end position="252"/>
    </location>
</feature>
<keyword evidence="1" id="KW-1133">Transmembrane helix</keyword>
<gene>
    <name evidence="2" type="ORF">SAMN05421837_107147</name>
</gene>
<keyword evidence="3" id="KW-1185">Reference proteome</keyword>
<organism evidence="2 3">
    <name type="scientific">Amycolatopsis pretoriensis</name>
    <dbReference type="NCBI Taxonomy" id="218821"/>
    <lineage>
        <taxon>Bacteria</taxon>
        <taxon>Bacillati</taxon>
        <taxon>Actinomycetota</taxon>
        <taxon>Actinomycetes</taxon>
        <taxon>Pseudonocardiales</taxon>
        <taxon>Pseudonocardiaceae</taxon>
        <taxon>Amycolatopsis</taxon>
    </lineage>
</organism>
<dbReference type="STRING" id="218821.SAMN05421837_107147"/>
<evidence type="ECO:0000313" key="3">
    <source>
        <dbReference type="Proteomes" id="UP000198878"/>
    </source>
</evidence>
<reference evidence="3" key="1">
    <citation type="submission" date="2016-10" db="EMBL/GenBank/DDBJ databases">
        <authorList>
            <person name="Varghese N."/>
            <person name="Submissions S."/>
        </authorList>
    </citation>
    <scope>NUCLEOTIDE SEQUENCE [LARGE SCALE GENOMIC DNA]</scope>
    <source>
        <strain evidence="3">DSM 44654</strain>
    </source>
</reference>
<dbReference type="EMBL" id="FNUJ01000007">
    <property type="protein sequence ID" value="SEF33978.1"/>
    <property type="molecule type" value="Genomic_DNA"/>
</dbReference>
<accession>A0A1H5R8X2</accession>
<dbReference type="AlphaFoldDB" id="A0A1H5R8X2"/>
<evidence type="ECO:0000256" key="1">
    <source>
        <dbReference type="SAM" id="Phobius"/>
    </source>
</evidence>
<protein>
    <submittedName>
        <fullName evidence="2">Uncharacterized protein</fullName>
    </submittedName>
</protein>
<name>A0A1H5R8X2_9PSEU</name>
<evidence type="ECO:0000313" key="2">
    <source>
        <dbReference type="EMBL" id="SEF33978.1"/>
    </source>
</evidence>
<keyword evidence="1" id="KW-0472">Membrane</keyword>
<proteinExistence type="predicted"/>
<sequence>MLGSEITNSEGLTLDLENTHVESKVFLPRDTLCSGTSAEKPCEQPRRVDINGFKFGALEVMPYQSMPWQEWLHLVRFHTEAYRPGPYQELASAERAAGHDGNARRILIAQQRDLYDRAPKALGNWLTRRFHWLWGALAGYGYLTRRTAAALLVALGMSACLGLWAGHITDGRHHVAERTSTFSDLTGRPCTDVELISLGLDRGLPIATTGVRGRCDIDPDTNWATVFTIAIWLTQAGIWGLATLALVGYTGLIRKTN</sequence>